<dbReference type="SUPFAM" id="SSF53474">
    <property type="entry name" value="alpha/beta-Hydrolases"/>
    <property type="match status" value="1"/>
</dbReference>
<dbReference type="Pfam" id="PF07859">
    <property type="entry name" value="Abhydrolase_3"/>
    <property type="match status" value="1"/>
</dbReference>
<comment type="caution">
    <text evidence="3">The sequence shown here is derived from an EMBL/GenBank/DDBJ whole genome shotgun (WGS) entry which is preliminary data.</text>
</comment>
<reference evidence="4" key="1">
    <citation type="journal article" date="2019" name="Int. J. Syst. Evol. Microbiol.">
        <title>The Global Catalogue of Microorganisms (GCM) 10K type strain sequencing project: providing services to taxonomists for standard genome sequencing and annotation.</title>
        <authorList>
            <consortium name="The Broad Institute Genomics Platform"/>
            <consortium name="The Broad Institute Genome Sequencing Center for Infectious Disease"/>
            <person name="Wu L."/>
            <person name="Ma J."/>
        </authorList>
    </citation>
    <scope>NUCLEOTIDE SEQUENCE [LARGE SCALE GENOMIC DNA]</scope>
    <source>
        <strain evidence="4">CGMCC 1.12702</strain>
    </source>
</reference>
<dbReference type="RefSeq" id="WP_380930275.1">
    <property type="nucleotide sequence ID" value="NZ_JBHUGS010000003.1"/>
</dbReference>
<dbReference type="InterPro" id="IPR050300">
    <property type="entry name" value="GDXG_lipolytic_enzyme"/>
</dbReference>
<dbReference type="GO" id="GO:0016787">
    <property type="term" value="F:hydrolase activity"/>
    <property type="evidence" value="ECO:0007669"/>
    <property type="project" value="UniProtKB-KW"/>
</dbReference>
<organism evidence="3 4">
    <name type="scientific">Sphingomonas arantia</name>
    <dbReference type="NCBI Taxonomy" id="1460676"/>
    <lineage>
        <taxon>Bacteria</taxon>
        <taxon>Pseudomonadati</taxon>
        <taxon>Pseudomonadota</taxon>
        <taxon>Alphaproteobacteria</taxon>
        <taxon>Sphingomonadales</taxon>
        <taxon>Sphingomonadaceae</taxon>
        <taxon>Sphingomonas</taxon>
    </lineage>
</organism>
<evidence type="ECO:0000259" key="2">
    <source>
        <dbReference type="Pfam" id="PF07859"/>
    </source>
</evidence>
<proteinExistence type="predicted"/>
<dbReference type="PANTHER" id="PTHR48081:SF8">
    <property type="entry name" value="ALPHA_BETA HYDROLASE FOLD-3 DOMAIN-CONTAINING PROTEIN-RELATED"/>
    <property type="match status" value="1"/>
</dbReference>
<keyword evidence="4" id="KW-1185">Reference proteome</keyword>
<sequence>MTQAPDRAKGALNARRPMVLDSAVATFLRARERAGEVSPHLMPVPEARVALARLQAMMPLAEPAALQEVRFDAGEYGWVVARIVLPTDAAEPLPIILYIHGGGWVMGDAVIYDRLIRALANGARAAVVFVNYTLAPEAHHPVQVEQAYAVLCGVVKECGALGLDASRIAIAGDCSGGAMASAVTMLAKVRRGPEIALQLLLYPIVEDPALIDASAAETIEGWLPRNALCGRANEAFRKDRQRLATTAFPLSAPLTDLNDLPEALIIVAEHDVARDGGEAYARRLAEAGVTTTCVRYNGTIHDFMLLNVLGGSTASRGATAQSIAALRSALHPK</sequence>
<dbReference type="Gene3D" id="3.40.50.1820">
    <property type="entry name" value="alpha/beta hydrolase"/>
    <property type="match status" value="1"/>
</dbReference>
<evidence type="ECO:0000256" key="1">
    <source>
        <dbReference type="ARBA" id="ARBA00022801"/>
    </source>
</evidence>
<dbReference type="InterPro" id="IPR029058">
    <property type="entry name" value="AB_hydrolase_fold"/>
</dbReference>
<dbReference type="InterPro" id="IPR013094">
    <property type="entry name" value="AB_hydrolase_3"/>
</dbReference>
<dbReference type="PANTHER" id="PTHR48081">
    <property type="entry name" value="AB HYDROLASE SUPERFAMILY PROTEIN C4A8.06C"/>
    <property type="match status" value="1"/>
</dbReference>
<evidence type="ECO:0000313" key="3">
    <source>
        <dbReference type="EMBL" id="MFD1951531.1"/>
    </source>
</evidence>
<name>A0ABW4TZV4_9SPHN</name>
<protein>
    <submittedName>
        <fullName evidence="3">Alpha/beta hydrolase</fullName>
    </submittedName>
</protein>
<accession>A0ABW4TZV4</accession>
<evidence type="ECO:0000313" key="4">
    <source>
        <dbReference type="Proteomes" id="UP001597400"/>
    </source>
</evidence>
<keyword evidence="1 3" id="KW-0378">Hydrolase</keyword>
<dbReference type="EMBL" id="JBHUGS010000003">
    <property type="protein sequence ID" value="MFD1951531.1"/>
    <property type="molecule type" value="Genomic_DNA"/>
</dbReference>
<dbReference type="Proteomes" id="UP001597400">
    <property type="component" value="Unassembled WGS sequence"/>
</dbReference>
<gene>
    <name evidence="3" type="ORF">ACFSGX_12225</name>
</gene>
<feature type="domain" description="Alpha/beta hydrolase fold-3" evidence="2">
    <location>
        <begin position="96"/>
        <end position="304"/>
    </location>
</feature>